<protein>
    <submittedName>
        <fullName evidence="9">PLP-dependent aminotransferase family protein</fullName>
    </submittedName>
</protein>
<dbReference type="CDD" id="cd07377">
    <property type="entry name" value="WHTH_GntR"/>
    <property type="match status" value="1"/>
</dbReference>
<evidence type="ECO:0000256" key="7">
    <source>
        <dbReference type="ARBA" id="ARBA00023163"/>
    </source>
</evidence>
<evidence type="ECO:0000256" key="2">
    <source>
        <dbReference type="ARBA" id="ARBA00005384"/>
    </source>
</evidence>
<evidence type="ECO:0000256" key="5">
    <source>
        <dbReference type="ARBA" id="ARBA00023015"/>
    </source>
</evidence>
<evidence type="ECO:0000313" key="10">
    <source>
        <dbReference type="Proteomes" id="UP001527882"/>
    </source>
</evidence>
<dbReference type="Pfam" id="PF00155">
    <property type="entry name" value="Aminotran_1_2"/>
    <property type="match status" value="1"/>
</dbReference>
<evidence type="ECO:0000256" key="4">
    <source>
        <dbReference type="ARBA" id="ARBA00022898"/>
    </source>
</evidence>
<dbReference type="SUPFAM" id="SSF53383">
    <property type="entry name" value="PLP-dependent transferases"/>
    <property type="match status" value="1"/>
</dbReference>
<dbReference type="Gene3D" id="1.10.10.10">
    <property type="entry name" value="Winged helix-like DNA-binding domain superfamily/Winged helix DNA-binding domain"/>
    <property type="match status" value="1"/>
</dbReference>
<comment type="similarity">
    <text evidence="2">In the C-terminal section; belongs to the class-I pyridoxal-phosphate-dependent aminotransferase family.</text>
</comment>
<comment type="caution">
    <text evidence="9">The sequence shown here is derived from an EMBL/GenBank/DDBJ whole genome shotgun (WGS) entry which is preliminary data.</text>
</comment>
<keyword evidence="7" id="KW-0804">Transcription</keyword>
<dbReference type="InterPro" id="IPR051446">
    <property type="entry name" value="HTH_trans_reg/aminotransferase"/>
</dbReference>
<dbReference type="PROSITE" id="PS50949">
    <property type="entry name" value="HTH_GNTR"/>
    <property type="match status" value="1"/>
</dbReference>
<dbReference type="SUPFAM" id="SSF46785">
    <property type="entry name" value="Winged helix' DNA-binding domain"/>
    <property type="match status" value="1"/>
</dbReference>
<dbReference type="Gene3D" id="3.90.1150.10">
    <property type="entry name" value="Aspartate Aminotransferase, domain 1"/>
    <property type="match status" value="1"/>
</dbReference>
<dbReference type="Pfam" id="PF00392">
    <property type="entry name" value="GntR"/>
    <property type="match status" value="1"/>
</dbReference>
<sequence>MKWTPVKGAGRAPVYKQIAAYIESQIADGAYPEGSVLPSERELAKELGVNRSTVVAAYDELKSYGLVSRVRGSGTIVGFRDTEEARPAPSWESFLRGGVLAPNNRTFQTILTEVRSSQEHINFAMGELHPELSPKEWIGSLLASGTLGYDLGYEPTLGNEELRESICAHLGRFRDIRSTPSSILVTSGAQQALHLIVQCLLKPGDAVAIEDPSYAYSLPLFHSSGLRTILLPSGPSGVDPEEVAQAYLRYGIKMVFLNPNYQNPTGSLMNVDNRRSLLDLSSRYGFAIVEDDPYSLIGFGDKPAVTLKSMDAAGSVLYISSLSKIVASGLRIGWISGPRAIVERLADAKQQLDFGQSTLPQQLAARILSSDALQDHLDRLRISLQFRRDVLADALRGQFKDRVELRLPEGGIHLWCGLEEEKNSQRLFVESLRRGVIYTPGSLLGTSHRHVRLTFSRPDLHSIEEGVRRFYEAYMAT</sequence>
<keyword evidence="10" id="KW-1185">Reference proteome</keyword>
<dbReference type="PANTHER" id="PTHR46577">
    <property type="entry name" value="HTH-TYPE TRANSCRIPTIONAL REGULATORY PROTEIN GABR"/>
    <property type="match status" value="1"/>
</dbReference>
<keyword evidence="6" id="KW-0238">DNA-binding</keyword>
<dbReference type="InterPro" id="IPR036388">
    <property type="entry name" value="WH-like_DNA-bd_sf"/>
</dbReference>
<feature type="domain" description="HTH gntR-type" evidence="8">
    <location>
        <begin position="12"/>
        <end position="80"/>
    </location>
</feature>
<dbReference type="Gene3D" id="3.40.640.10">
    <property type="entry name" value="Type I PLP-dependent aspartate aminotransferase-like (Major domain)"/>
    <property type="match status" value="1"/>
</dbReference>
<dbReference type="RefSeq" id="WP_269884091.1">
    <property type="nucleotide sequence ID" value="NZ_JAQAGZ010000018.1"/>
</dbReference>
<name>A0ABT4QFA5_9BACL</name>
<comment type="cofactor">
    <cofactor evidence="1">
        <name>pyridoxal 5'-phosphate</name>
        <dbReference type="ChEBI" id="CHEBI:597326"/>
    </cofactor>
</comment>
<proteinExistence type="inferred from homology"/>
<dbReference type="InterPro" id="IPR004839">
    <property type="entry name" value="Aminotransferase_I/II_large"/>
</dbReference>
<gene>
    <name evidence="9" type="ORF">O9H85_24760</name>
</gene>
<evidence type="ECO:0000256" key="6">
    <source>
        <dbReference type="ARBA" id="ARBA00023125"/>
    </source>
</evidence>
<evidence type="ECO:0000256" key="3">
    <source>
        <dbReference type="ARBA" id="ARBA00022576"/>
    </source>
</evidence>
<dbReference type="InterPro" id="IPR015424">
    <property type="entry name" value="PyrdxlP-dep_Trfase"/>
</dbReference>
<dbReference type="Proteomes" id="UP001527882">
    <property type="component" value="Unassembled WGS sequence"/>
</dbReference>
<reference evidence="9 10" key="1">
    <citation type="submission" date="2022-12" db="EMBL/GenBank/DDBJ databases">
        <title>Draft genome sequence of Paenibacillus sp. dW9.</title>
        <authorList>
            <person name="Choi E.-W."/>
            <person name="Kim D.-U."/>
        </authorList>
    </citation>
    <scope>NUCLEOTIDE SEQUENCE [LARGE SCALE GENOMIC DNA]</scope>
    <source>
        <strain evidence="10">dW9</strain>
    </source>
</reference>
<dbReference type="InterPro" id="IPR036390">
    <property type="entry name" value="WH_DNA-bd_sf"/>
</dbReference>
<dbReference type="SMART" id="SM00345">
    <property type="entry name" value="HTH_GNTR"/>
    <property type="match status" value="1"/>
</dbReference>
<dbReference type="InterPro" id="IPR000524">
    <property type="entry name" value="Tscrpt_reg_HTH_GntR"/>
</dbReference>
<dbReference type="GO" id="GO:0008483">
    <property type="term" value="F:transaminase activity"/>
    <property type="evidence" value="ECO:0007669"/>
    <property type="project" value="UniProtKB-KW"/>
</dbReference>
<evidence type="ECO:0000256" key="1">
    <source>
        <dbReference type="ARBA" id="ARBA00001933"/>
    </source>
</evidence>
<dbReference type="CDD" id="cd00609">
    <property type="entry name" value="AAT_like"/>
    <property type="match status" value="1"/>
</dbReference>
<organism evidence="9 10">
    <name type="scientific">Paenibacillus gyeongsangnamensis</name>
    <dbReference type="NCBI Taxonomy" id="3388067"/>
    <lineage>
        <taxon>Bacteria</taxon>
        <taxon>Bacillati</taxon>
        <taxon>Bacillota</taxon>
        <taxon>Bacilli</taxon>
        <taxon>Bacillales</taxon>
        <taxon>Paenibacillaceae</taxon>
        <taxon>Paenibacillus</taxon>
    </lineage>
</organism>
<dbReference type="EMBL" id="JAQAGZ010000018">
    <property type="protein sequence ID" value="MCZ8515559.1"/>
    <property type="molecule type" value="Genomic_DNA"/>
</dbReference>
<keyword evidence="3 9" id="KW-0808">Transferase</keyword>
<dbReference type="InterPro" id="IPR015421">
    <property type="entry name" value="PyrdxlP-dep_Trfase_major"/>
</dbReference>
<evidence type="ECO:0000259" key="8">
    <source>
        <dbReference type="PROSITE" id="PS50949"/>
    </source>
</evidence>
<dbReference type="PRINTS" id="PR00035">
    <property type="entry name" value="HTHGNTR"/>
</dbReference>
<keyword evidence="5" id="KW-0805">Transcription regulation</keyword>
<dbReference type="PANTHER" id="PTHR46577:SF2">
    <property type="entry name" value="TRANSCRIPTIONAL REGULATORY PROTEIN"/>
    <property type="match status" value="1"/>
</dbReference>
<dbReference type="InterPro" id="IPR015422">
    <property type="entry name" value="PyrdxlP-dep_Trfase_small"/>
</dbReference>
<accession>A0ABT4QFA5</accession>
<keyword evidence="3 9" id="KW-0032">Aminotransferase</keyword>
<keyword evidence="4" id="KW-0663">Pyridoxal phosphate</keyword>
<evidence type="ECO:0000313" key="9">
    <source>
        <dbReference type="EMBL" id="MCZ8515559.1"/>
    </source>
</evidence>